<gene>
    <name evidence="1" type="ORF">NC99_34570</name>
</gene>
<keyword evidence="2" id="KW-1185">Reference proteome</keyword>
<dbReference type="OrthoDB" id="1123012at2"/>
<dbReference type="STRING" id="1409788.NC99_34570"/>
<reference evidence="2" key="1">
    <citation type="submission" date="2015-07" db="EMBL/GenBank/DDBJ databases">
        <title>Genome sequencing of Sunxiuqinia dokdonensis strain SK.</title>
        <authorList>
            <person name="Ahn S."/>
            <person name="Kim B.-C."/>
        </authorList>
    </citation>
    <scope>NUCLEOTIDE SEQUENCE [LARGE SCALE GENOMIC DNA]</scope>
    <source>
        <strain evidence="2">SK</strain>
    </source>
</reference>
<evidence type="ECO:0000313" key="2">
    <source>
        <dbReference type="Proteomes" id="UP000036958"/>
    </source>
</evidence>
<dbReference type="EMBL" id="LGIA01000180">
    <property type="protein sequence ID" value="KOH43688.1"/>
    <property type="molecule type" value="Genomic_DNA"/>
</dbReference>
<dbReference type="Proteomes" id="UP000036958">
    <property type="component" value="Unassembled WGS sequence"/>
</dbReference>
<organism evidence="1 2">
    <name type="scientific">Sunxiuqinia dokdonensis</name>
    <dbReference type="NCBI Taxonomy" id="1409788"/>
    <lineage>
        <taxon>Bacteria</taxon>
        <taxon>Pseudomonadati</taxon>
        <taxon>Bacteroidota</taxon>
        <taxon>Bacteroidia</taxon>
        <taxon>Marinilabiliales</taxon>
        <taxon>Prolixibacteraceae</taxon>
        <taxon>Sunxiuqinia</taxon>
    </lineage>
</organism>
<dbReference type="RefSeq" id="WP_053185861.1">
    <property type="nucleotide sequence ID" value="NZ_LGIA01000180.1"/>
</dbReference>
<proteinExistence type="predicted"/>
<comment type="caution">
    <text evidence="1">The sequence shown here is derived from an EMBL/GenBank/DDBJ whole genome shotgun (WGS) entry which is preliminary data.</text>
</comment>
<evidence type="ECO:0000313" key="1">
    <source>
        <dbReference type="EMBL" id="KOH43688.1"/>
    </source>
</evidence>
<protein>
    <recommendedName>
        <fullName evidence="3">Membrane or secreted protein</fullName>
    </recommendedName>
</protein>
<dbReference type="AlphaFoldDB" id="A0A0L8V5S3"/>
<name>A0A0L8V5S3_9BACT</name>
<accession>A0A0L8V5S3</accession>
<sequence>MFIKLLIASVILVAFVILALGVKLWFDPKAEFSAHSCALEDDDKLDEDQACSKCQLKDLANCPENKNNQV</sequence>
<evidence type="ECO:0008006" key="3">
    <source>
        <dbReference type="Google" id="ProtNLM"/>
    </source>
</evidence>